<sequence>MRIIGNGFLARHLSTLVDRHPGAVVLAAGVSLVSTGDHDAAFARERALVAETARRCRERGEVLVLLSTASAAVYGTPGCLGEEECAHEGTTPYGRHKRDMERVVRESGCRWLVLRLTHLVGPDQPAHQLVPTLIRDARSGVVRVFTRARRDLMDVQDFLAALDALLAAGVTGEVVNVASGVSVPVLDVVQHVTGLLGVVPQFDLVDRRSDHVVRVSRLRELTGRAELGALGYRDVLDRYVPVLDAQQGQFVR</sequence>
<protein>
    <recommendedName>
        <fullName evidence="2">NAD-dependent epimerase/dehydratase domain-containing protein</fullName>
    </recommendedName>
</protein>
<comment type="similarity">
    <text evidence="1">Belongs to the NAD(P)-dependent epimerase/dehydratase family.</text>
</comment>
<accession>A0A1Q9LPA8</accession>
<dbReference type="Pfam" id="PF01370">
    <property type="entry name" value="Epimerase"/>
    <property type="match status" value="1"/>
</dbReference>
<evidence type="ECO:0000313" key="4">
    <source>
        <dbReference type="Proteomes" id="UP000186040"/>
    </source>
</evidence>
<dbReference type="OrthoDB" id="3360397at2"/>
<dbReference type="AlphaFoldDB" id="A0A1Q9LPA8"/>
<evidence type="ECO:0000313" key="3">
    <source>
        <dbReference type="EMBL" id="OLR93860.1"/>
    </source>
</evidence>
<feature type="domain" description="NAD-dependent epimerase/dehydratase" evidence="2">
    <location>
        <begin position="16"/>
        <end position="178"/>
    </location>
</feature>
<name>A0A1Q9LPA8_9PSEU</name>
<proteinExistence type="inferred from homology"/>
<dbReference type="SUPFAM" id="SSF51735">
    <property type="entry name" value="NAD(P)-binding Rossmann-fold domains"/>
    <property type="match status" value="1"/>
</dbReference>
<evidence type="ECO:0000259" key="2">
    <source>
        <dbReference type="Pfam" id="PF01370"/>
    </source>
</evidence>
<dbReference type="InterPro" id="IPR036291">
    <property type="entry name" value="NAD(P)-bd_dom_sf"/>
</dbReference>
<dbReference type="InterPro" id="IPR001509">
    <property type="entry name" value="Epimerase_deHydtase"/>
</dbReference>
<dbReference type="STRING" id="1193682.BJP25_16700"/>
<comment type="caution">
    <text evidence="3">The sequence shown here is derived from an EMBL/GenBank/DDBJ whole genome shotgun (WGS) entry which is preliminary data.</text>
</comment>
<dbReference type="Gene3D" id="3.40.50.720">
    <property type="entry name" value="NAD(P)-binding Rossmann-like Domain"/>
    <property type="match status" value="1"/>
</dbReference>
<dbReference type="EMBL" id="MKQR01000009">
    <property type="protein sequence ID" value="OLR93860.1"/>
    <property type="molecule type" value="Genomic_DNA"/>
</dbReference>
<gene>
    <name evidence="3" type="ORF">BJP25_16700</name>
</gene>
<dbReference type="Proteomes" id="UP000186040">
    <property type="component" value="Unassembled WGS sequence"/>
</dbReference>
<evidence type="ECO:0000256" key="1">
    <source>
        <dbReference type="ARBA" id="ARBA00007637"/>
    </source>
</evidence>
<organism evidence="3 4">
    <name type="scientific">Actinokineospora bangkokensis</name>
    <dbReference type="NCBI Taxonomy" id="1193682"/>
    <lineage>
        <taxon>Bacteria</taxon>
        <taxon>Bacillati</taxon>
        <taxon>Actinomycetota</taxon>
        <taxon>Actinomycetes</taxon>
        <taxon>Pseudonocardiales</taxon>
        <taxon>Pseudonocardiaceae</taxon>
        <taxon>Actinokineospora</taxon>
    </lineage>
</organism>
<keyword evidence="4" id="KW-1185">Reference proteome</keyword>
<dbReference type="PANTHER" id="PTHR43000">
    <property type="entry name" value="DTDP-D-GLUCOSE 4,6-DEHYDRATASE-RELATED"/>
    <property type="match status" value="1"/>
</dbReference>
<dbReference type="RefSeq" id="WP_075974760.1">
    <property type="nucleotide sequence ID" value="NZ_MKQR01000009.1"/>
</dbReference>
<reference evidence="3 4" key="1">
    <citation type="submission" date="2016-10" db="EMBL/GenBank/DDBJ databases">
        <title>The Draft Genome Sequence of Actinokineospora bangkokensis 44EHWT reveals the biosynthetic pathway of antifungal compounds Thailandins with unusual extender unit butylmalonyl-CoA.</title>
        <authorList>
            <person name="Greule A."/>
            <person name="Intra B."/>
            <person name="Flemming S."/>
            <person name="Rommel M.G."/>
            <person name="Panbangred W."/>
            <person name="Bechthold A."/>
        </authorList>
    </citation>
    <scope>NUCLEOTIDE SEQUENCE [LARGE SCALE GENOMIC DNA]</scope>
    <source>
        <strain evidence="3 4">44EHW</strain>
    </source>
</reference>